<keyword evidence="8" id="KW-1185">Reference proteome</keyword>
<dbReference type="GO" id="GO:0008237">
    <property type="term" value="F:metallopeptidase activity"/>
    <property type="evidence" value="ECO:0007669"/>
    <property type="project" value="UniProtKB-KW"/>
</dbReference>
<evidence type="ECO:0000313" key="8">
    <source>
        <dbReference type="Proteomes" id="UP000574067"/>
    </source>
</evidence>
<keyword evidence="4 6" id="KW-0472">Membrane</keyword>
<evidence type="ECO:0000256" key="6">
    <source>
        <dbReference type="SAM" id="Phobius"/>
    </source>
</evidence>
<keyword evidence="2 6" id="KW-0812">Transmembrane</keyword>
<dbReference type="PANTHER" id="PTHR30168:SF0">
    <property type="entry name" value="INNER MEMBRANE PROTEIN"/>
    <property type="match status" value="1"/>
</dbReference>
<organism evidence="7 8">
    <name type="scientific">Azohydromonas caseinilytica</name>
    <dbReference type="NCBI Taxonomy" id="2728836"/>
    <lineage>
        <taxon>Bacteria</taxon>
        <taxon>Pseudomonadati</taxon>
        <taxon>Pseudomonadota</taxon>
        <taxon>Betaproteobacteria</taxon>
        <taxon>Burkholderiales</taxon>
        <taxon>Sphaerotilaceae</taxon>
        <taxon>Azohydromonas</taxon>
    </lineage>
</organism>
<dbReference type="PANTHER" id="PTHR30168">
    <property type="entry name" value="PUTATIVE MEMBRANE PROTEIN YPFJ"/>
    <property type="match status" value="1"/>
</dbReference>
<sequence length="294" mass="31580">MRWQGQRESENVEDLRGDSGGGGGGFGGLPIGGRGLSLGGVVVALVAGWIFGINPLALLGLMDSGGPPPTAQREVTPSHPTDERARFASVVLADTEDVWGAIMGRAQRNYEPPRMVLFRGATRTACGLGESAAGPFYCPADRKVYIDLGFFDTLSQRLGAPGDFAQAYVIAHEVGHHVQQELGLTQRVDAQRQRLSQAQANQLSVRLELQADCFAGVWAHHSQRGKGWLEQGDIEEGLNAASQIGDDTLQRRSRGTVVPESFTHGSSAQRVQWFRRGLQSGQPAQCNTFETAGS</sequence>
<comment type="caution">
    <text evidence="7">The sequence shown here is derived from an EMBL/GenBank/DDBJ whole genome shotgun (WGS) entry which is preliminary data.</text>
</comment>
<dbReference type="InterPro" id="IPR007343">
    <property type="entry name" value="Uncharacterised_pept_Zn_put"/>
</dbReference>
<dbReference type="AlphaFoldDB" id="A0A848F7T0"/>
<dbReference type="Proteomes" id="UP000574067">
    <property type="component" value="Unassembled WGS sequence"/>
</dbReference>
<dbReference type="RefSeq" id="WP_169159690.1">
    <property type="nucleotide sequence ID" value="NZ_JABBFW010000004.1"/>
</dbReference>
<keyword evidence="3 6" id="KW-1133">Transmembrane helix</keyword>
<evidence type="ECO:0000256" key="2">
    <source>
        <dbReference type="ARBA" id="ARBA00022692"/>
    </source>
</evidence>
<proteinExistence type="predicted"/>
<dbReference type="EMBL" id="JABBFW010000004">
    <property type="protein sequence ID" value="NML14775.1"/>
    <property type="molecule type" value="Genomic_DNA"/>
</dbReference>
<accession>A0A848F7T0</accession>
<protein>
    <submittedName>
        <fullName evidence="7">Metalloprotease</fullName>
    </submittedName>
</protein>
<reference evidence="7 8" key="1">
    <citation type="submission" date="2020-04" db="EMBL/GenBank/DDBJ databases">
        <title>Azohydromonas sp. isolated from soil.</title>
        <authorList>
            <person name="Dahal R.H."/>
        </authorList>
    </citation>
    <scope>NUCLEOTIDE SEQUENCE [LARGE SCALE GENOMIC DNA]</scope>
    <source>
        <strain evidence="7 8">G-1-1-14</strain>
    </source>
</reference>
<comment type="subcellular location">
    <subcellularLocation>
        <location evidence="1">Membrane</location>
        <topology evidence="1">Single-pass membrane protein</topology>
    </subcellularLocation>
</comment>
<dbReference type="GO" id="GO:0006508">
    <property type="term" value="P:proteolysis"/>
    <property type="evidence" value="ECO:0007669"/>
    <property type="project" value="UniProtKB-KW"/>
</dbReference>
<evidence type="ECO:0000256" key="3">
    <source>
        <dbReference type="ARBA" id="ARBA00022989"/>
    </source>
</evidence>
<evidence type="ECO:0000256" key="4">
    <source>
        <dbReference type="ARBA" id="ARBA00023136"/>
    </source>
</evidence>
<dbReference type="GO" id="GO:0016020">
    <property type="term" value="C:membrane"/>
    <property type="evidence" value="ECO:0007669"/>
    <property type="project" value="UniProtKB-SubCell"/>
</dbReference>
<evidence type="ECO:0000256" key="1">
    <source>
        <dbReference type="ARBA" id="ARBA00004167"/>
    </source>
</evidence>
<evidence type="ECO:0000313" key="7">
    <source>
        <dbReference type="EMBL" id="NML14775.1"/>
    </source>
</evidence>
<name>A0A848F7T0_9BURK</name>
<dbReference type="Pfam" id="PF04228">
    <property type="entry name" value="Zn_peptidase"/>
    <property type="match status" value="1"/>
</dbReference>
<feature type="transmembrane region" description="Helical" evidence="6">
    <location>
        <begin position="36"/>
        <end position="59"/>
    </location>
</feature>
<feature type="region of interest" description="Disordered" evidence="5">
    <location>
        <begin position="1"/>
        <end position="23"/>
    </location>
</feature>
<keyword evidence="7" id="KW-0378">Hydrolase</keyword>
<gene>
    <name evidence="7" type="ORF">HHL10_07280</name>
</gene>
<keyword evidence="7" id="KW-0645">Protease</keyword>
<feature type="region of interest" description="Disordered" evidence="5">
    <location>
        <begin position="242"/>
        <end position="263"/>
    </location>
</feature>
<evidence type="ECO:0000256" key="5">
    <source>
        <dbReference type="SAM" id="MobiDB-lite"/>
    </source>
</evidence>
<feature type="compositionally biased region" description="Basic and acidic residues" evidence="5">
    <location>
        <begin position="1"/>
        <end position="17"/>
    </location>
</feature>
<keyword evidence="7" id="KW-0482">Metalloprotease</keyword>